<dbReference type="EMBL" id="SSOA01000001">
    <property type="protein sequence ID" value="THF54250.1"/>
    <property type="molecule type" value="Genomic_DNA"/>
</dbReference>
<keyword evidence="6" id="KW-0732">Signal</keyword>
<keyword evidence="2 5" id="KW-0812">Transmembrane</keyword>
<dbReference type="InterPro" id="IPR049453">
    <property type="entry name" value="Memb_transporter_dom"/>
</dbReference>
<keyword evidence="3 5" id="KW-1133">Transmembrane helix</keyword>
<evidence type="ECO:0000256" key="2">
    <source>
        <dbReference type="ARBA" id="ARBA00022692"/>
    </source>
</evidence>
<evidence type="ECO:0000256" key="1">
    <source>
        <dbReference type="ARBA" id="ARBA00004141"/>
    </source>
</evidence>
<evidence type="ECO:0000256" key="5">
    <source>
        <dbReference type="SAM" id="Phobius"/>
    </source>
</evidence>
<dbReference type="Proteomes" id="UP000310754">
    <property type="component" value="Unassembled WGS sequence"/>
</dbReference>
<dbReference type="Pfam" id="PF13515">
    <property type="entry name" value="FUSC_2"/>
    <property type="match status" value="1"/>
</dbReference>
<feature type="domain" description="Integral membrane bound transporter" evidence="7">
    <location>
        <begin position="23"/>
        <end position="148"/>
    </location>
</feature>
<organism evidence="8 9">
    <name type="scientific">Allorhizobium terrae</name>
    <dbReference type="NCBI Taxonomy" id="1848972"/>
    <lineage>
        <taxon>Bacteria</taxon>
        <taxon>Pseudomonadati</taxon>
        <taxon>Pseudomonadota</taxon>
        <taxon>Alphaproteobacteria</taxon>
        <taxon>Hyphomicrobiales</taxon>
        <taxon>Rhizobiaceae</taxon>
        <taxon>Rhizobium/Agrobacterium group</taxon>
        <taxon>Allorhizobium</taxon>
    </lineage>
</organism>
<comment type="subcellular location">
    <subcellularLocation>
        <location evidence="1">Membrane</location>
        <topology evidence="1">Multi-pass membrane protein</topology>
    </subcellularLocation>
</comment>
<sequence>MSRHDFIRHLAFVLRCSAAASLSYGLASALALPHPVWASMSAIIVSQEKINETKDAMVGRFGGTLIGISAAVAVSLATDPFGASITVQLAIAVAICAVIARFSPLLRVCMWTTPIVFLTAHGHPAVPVWTAGLYRATEVMVGGMVGAILHALAELLINQIVPPDAEKNEQRRD</sequence>
<name>A0A4S4A6M8_9HYPH</name>
<feature type="signal peptide" evidence="6">
    <location>
        <begin position="1"/>
        <end position="38"/>
    </location>
</feature>
<reference evidence="8 9" key="1">
    <citation type="submission" date="2019-04" db="EMBL/GenBank/DDBJ databases">
        <title>Rhizobium terrae sp. nov., isolated from a paddy soil.</title>
        <authorList>
            <person name="Lin S.-Y."/>
            <person name="Hameed A."/>
            <person name="Huang H.-I."/>
            <person name="Young C.-C."/>
        </authorList>
    </citation>
    <scope>NUCLEOTIDE SEQUENCE [LARGE SCALE GENOMIC DNA]</scope>
    <source>
        <strain evidence="8 9">CC-HIH110</strain>
    </source>
</reference>
<feature type="chain" id="PRO_5020661884" evidence="6">
    <location>
        <begin position="39"/>
        <end position="173"/>
    </location>
</feature>
<feature type="transmembrane region" description="Helical" evidence="5">
    <location>
        <begin position="81"/>
        <end position="100"/>
    </location>
</feature>
<evidence type="ECO:0000313" key="9">
    <source>
        <dbReference type="Proteomes" id="UP000310754"/>
    </source>
</evidence>
<evidence type="ECO:0000256" key="4">
    <source>
        <dbReference type="ARBA" id="ARBA00023136"/>
    </source>
</evidence>
<keyword evidence="4 5" id="KW-0472">Membrane</keyword>
<dbReference type="AlphaFoldDB" id="A0A4S4A6M8"/>
<evidence type="ECO:0000313" key="8">
    <source>
        <dbReference type="EMBL" id="THF54250.1"/>
    </source>
</evidence>
<accession>A0A4S4A6M8</accession>
<dbReference type="GO" id="GO:0016020">
    <property type="term" value="C:membrane"/>
    <property type="evidence" value="ECO:0007669"/>
    <property type="project" value="UniProtKB-SubCell"/>
</dbReference>
<keyword evidence="9" id="KW-1185">Reference proteome</keyword>
<proteinExistence type="predicted"/>
<protein>
    <submittedName>
        <fullName evidence="8">FUSC family protein</fullName>
    </submittedName>
</protein>
<evidence type="ECO:0000259" key="7">
    <source>
        <dbReference type="Pfam" id="PF13515"/>
    </source>
</evidence>
<evidence type="ECO:0000256" key="6">
    <source>
        <dbReference type="SAM" id="SignalP"/>
    </source>
</evidence>
<gene>
    <name evidence="8" type="ORF">E6C51_01730</name>
</gene>
<comment type="caution">
    <text evidence="8">The sequence shown here is derived from an EMBL/GenBank/DDBJ whole genome shotgun (WGS) entry which is preliminary data.</text>
</comment>
<evidence type="ECO:0000256" key="3">
    <source>
        <dbReference type="ARBA" id="ARBA00022989"/>
    </source>
</evidence>